<evidence type="ECO:0000256" key="5">
    <source>
        <dbReference type="RuleBase" id="RU004019"/>
    </source>
</evidence>
<dbReference type="PROSITE" id="PS50061">
    <property type="entry name" value="ETS_DOMAIN_3"/>
    <property type="match status" value="1"/>
</dbReference>
<dbReference type="SMART" id="SM00413">
    <property type="entry name" value="ETS"/>
    <property type="match status" value="1"/>
</dbReference>
<evidence type="ECO:0000256" key="6">
    <source>
        <dbReference type="SAM" id="MobiDB-lite"/>
    </source>
</evidence>
<name>A0AAJ7L3V0_9ACAR</name>
<dbReference type="FunFam" id="1.10.10.10:FF:000343">
    <property type="entry name" value="Ets at 65A, isoform C"/>
    <property type="match status" value="1"/>
</dbReference>
<sequence>MESLAAPIVSSGLSTRTNGNSGSELLKKWHPPYLYQHHRSTVSSGSPSGGQIQLWQFLLELLSNSADNHCIAWEGQNGEFKLVDPDEVARRWGERKSKPNMNYDKLSRALRYYYDKNIMSKVHGKRYAYKFDFQGLSAAQQQQQSHSLPAAPADYRMQQELFLAAPQVYPGSRKVSPMDFSSGSYWSSSGNPCPQYRNSGSMQYSCGM</sequence>
<dbReference type="GO" id="GO:0030154">
    <property type="term" value="P:cell differentiation"/>
    <property type="evidence" value="ECO:0007669"/>
    <property type="project" value="TreeGrafter"/>
</dbReference>
<dbReference type="RefSeq" id="XP_018494979.1">
    <property type="nucleotide sequence ID" value="XM_018639463.1"/>
</dbReference>
<dbReference type="PANTHER" id="PTHR11849:SF304">
    <property type="entry name" value="DNA-BINDING PROTEIN D-ETS-3"/>
    <property type="match status" value="1"/>
</dbReference>
<dbReference type="AlphaFoldDB" id="A0AAJ7L3V0"/>
<proteinExistence type="inferred from homology"/>
<dbReference type="InterPro" id="IPR036388">
    <property type="entry name" value="WH-like_DNA-bd_sf"/>
</dbReference>
<dbReference type="PANTHER" id="PTHR11849">
    <property type="entry name" value="ETS"/>
    <property type="match status" value="1"/>
</dbReference>
<comment type="similarity">
    <text evidence="2 5">Belongs to the ETS family.</text>
</comment>
<keyword evidence="3 5" id="KW-0238">DNA-binding</keyword>
<dbReference type="PRINTS" id="PR00454">
    <property type="entry name" value="ETSDOMAIN"/>
</dbReference>
<dbReference type="GO" id="GO:0005634">
    <property type="term" value="C:nucleus"/>
    <property type="evidence" value="ECO:0007669"/>
    <property type="project" value="UniProtKB-SubCell"/>
</dbReference>
<evidence type="ECO:0000313" key="8">
    <source>
        <dbReference type="Proteomes" id="UP000694867"/>
    </source>
</evidence>
<keyword evidence="4 5" id="KW-0539">Nucleus</keyword>
<protein>
    <submittedName>
        <fullName evidence="9">Protein C-ets-2-like</fullName>
    </submittedName>
</protein>
<dbReference type="GO" id="GO:0000981">
    <property type="term" value="F:DNA-binding transcription factor activity, RNA polymerase II-specific"/>
    <property type="evidence" value="ECO:0007669"/>
    <property type="project" value="TreeGrafter"/>
</dbReference>
<evidence type="ECO:0000256" key="2">
    <source>
        <dbReference type="ARBA" id="ARBA00005562"/>
    </source>
</evidence>
<dbReference type="GO" id="GO:0043565">
    <property type="term" value="F:sequence-specific DNA binding"/>
    <property type="evidence" value="ECO:0007669"/>
    <property type="project" value="InterPro"/>
</dbReference>
<keyword evidence="8" id="KW-1185">Reference proteome</keyword>
<dbReference type="Pfam" id="PF00178">
    <property type="entry name" value="Ets"/>
    <property type="match status" value="1"/>
</dbReference>
<feature type="compositionally biased region" description="Polar residues" evidence="6">
    <location>
        <begin position="11"/>
        <end position="21"/>
    </location>
</feature>
<dbReference type="InterPro" id="IPR036390">
    <property type="entry name" value="WH_DNA-bd_sf"/>
</dbReference>
<dbReference type="Gene3D" id="1.10.10.10">
    <property type="entry name" value="Winged helix-like DNA-binding domain superfamily/Winged helix DNA-binding domain"/>
    <property type="match status" value="1"/>
</dbReference>
<dbReference type="KEGG" id="goe:108864243"/>
<dbReference type="InterPro" id="IPR000418">
    <property type="entry name" value="Ets_dom"/>
</dbReference>
<dbReference type="PROSITE" id="PS00346">
    <property type="entry name" value="ETS_DOMAIN_2"/>
    <property type="match status" value="1"/>
</dbReference>
<dbReference type="GeneID" id="108864243"/>
<dbReference type="InterPro" id="IPR046328">
    <property type="entry name" value="ETS_fam"/>
</dbReference>
<evidence type="ECO:0000256" key="4">
    <source>
        <dbReference type="ARBA" id="ARBA00023242"/>
    </source>
</evidence>
<reference evidence="9" key="1">
    <citation type="submission" date="2025-08" db="UniProtKB">
        <authorList>
            <consortium name="RefSeq"/>
        </authorList>
    </citation>
    <scope>IDENTIFICATION</scope>
</reference>
<feature type="region of interest" description="Disordered" evidence="6">
    <location>
        <begin position="1"/>
        <end position="21"/>
    </location>
</feature>
<accession>A0AAJ7L3V0</accession>
<evidence type="ECO:0000259" key="7">
    <source>
        <dbReference type="PROSITE" id="PS50061"/>
    </source>
</evidence>
<comment type="subcellular location">
    <subcellularLocation>
        <location evidence="1 5">Nucleus</location>
    </subcellularLocation>
</comment>
<organism evidence="8 9">
    <name type="scientific">Galendromus occidentalis</name>
    <name type="common">western predatory mite</name>
    <dbReference type="NCBI Taxonomy" id="34638"/>
    <lineage>
        <taxon>Eukaryota</taxon>
        <taxon>Metazoa</taxon>
        <taxon>Ecdysozoa</taxon>
        <taxon>Arthropoda</taxon>
        <taxon>Chelicerata</taxon>
        <taxon>Arachnida</taxon>
        <taxon>Acari</taxon>
        <taxon>Parasitiformes</taxon>
        <taxon>Mesostigmata</taxon>
        <taxon>Gamasina</taxon>
        <taxon>Phytoseioidea</taxon>
        <taxon>Phytoseiidae</taxon>
        <taxon>Typhlodrominae</taxon>
        <taxon>Galendromus</taxon>
    </lineage>
</organism>
<gene>
    <name evidence="9" type="primary">LOC108864243</name>
</gene>
<evidence type="ECO:0000256" key="3">
    <source>
        <dbReference type="ARBA" id="ARBA00023125"/>
    </source>
</evidence>
<dbReference type="Proteomes" id="UP000694867">
    <property type="component" value="Unplaced"/>
</dbReference>
<evidence type="ECO:0000313" key="9">
    <source>
        <dbReference type="RefSeq" id="XP_018494979.1"/>
    </source>
</evidence>
<evidence type="ECO:0000256" key="1">
    <source>
        <dbReference type="ARBA" id="ARBA00004123"/>
    </source>
</evidence>
<feature type="domain" description="ETS" evidence="7">
    <location>
        <begin position="52"/>
        <end position="132"/>
    </location>
</feature>
<dbReference type="SUPFAM" id="SSF46785">
    <property type="entry name" value="Winged helix' DNA-binding domain"/>
    <property type="match status" value="1"/>
</dbReference>
<dbReference type="PROSITE" id="PS00345">
    <property type="entry name" value="ETS_DOMAIN_1"/>
    <property type="match status" value="1"/>
</dbReference>